<evidence type="ECO:0000313" key="6">
    <source>
        <dbReference type="EMBL" id="NMO79418.1"/>
    </source>
</evidence>
<protein>
    <recommendedName>
        <fullName evidence="5">Mannose-1-phosphate guanyltransferase C-terminal domain-containing protein</fullName>
    </recommendedName>
</protein>
<dbReference type="AlphaFoldDB" id="A0A7Y0KBI1"/>
<reference evidence="6 7" key="1">
    <citation type="submission" date="2020-04" db="EMBL/GenBank/DDBJ databases">
        <title>Bacillus sp. UniB3 isolated from commercial digestive syrup.</title>
        <authorList>
            <person name="Thorat V."/>
            <person name="Kirdat K."/>
            <person name="Tiwarekar B."/>
            <person name="Yadav A."/>
        </authorList>
    </citation>
    <scope>NUCLEOTIDE SEQUENCE [LARGE SCALE GENOMIC DNA]</scope>
    <source>
        <strain evidence="6 7">UniB3</strain>
    </source>
</reference>
<evidence type="ECO:0000259" key="5">
    <source>
        <dbReference type="Pfam" id="PF25087"/>
    </source>
</evidence>
<evidence type="ECO:0000256" key="3">
    <source>
        <dbReference type="ARBA" id="ARBA00022679"/>
    </source>
</evidence>
<dbReference type="Gene3D" id="2.160.10.10">
    <property type="entry name" value="Hexapeptide repeat proteins"/>
    <property type="match status" value="1"/>
</dbReference>
<dbReference type="PANTHER" id="PTHR43584:SF8">
    <property type="entry name" value="N-ACETYLMURAMATE ALPHA-1-PHOSPHATE URIDYLYLTRANSFERASE"/>
    <property type="match status" value="1"/>
</dbReference>
<keyword evidence="3" id="KW-0808">Transferase</keyword>
<keyword evidence="7" id="KW-1185">Reference proteome</keyword>
<dbReference type="RefSeq" id="WP_169189232.1">
    <property type="nucleotide sequence ID" value="NZ_JABBPK010000001.1"/>
</dbReference>
<evidence type="ECO:0000256" key="4">
    <source>
        <dbReference type="ARBA" id="ARBA00023315"/>
    </source>
</evidence>
<dbReference type="EMBL" id="JABBPK010000001">
    <property type="protein sequence ID" value="NMO79418.1"/>
    <property type="molecule type" value="Genomic_DNA"/>
</dbReference>
<dbReference type="Pfam" id="PF14602">
    <property type="entry name" value="Hexapep_2"/>
    <property type="match status" value="1"/>
</dbReference>
<comment type="similarity">
    <text evidence="2">In the N-terminal section; belongs to the N-acetylglucosamine-1-phosphate uridyltransferase family.</text>
</comment>
<dbReference type="InterPro" id="IPR001451">
    <property type="entry name" value="Hexapep"/>
</dbReference>
<dbReference type="InterPro" id="IPR011004">
    <property type="entry name" value="Trimer_LpxA-like_sf"/>
</dbReference>
<dbReference type="InterPro" id="IPR050065">
    <property type="entry name" value="GlmU-like"/>
</dbReference>
<dbReference type="Pfam" id="PF25087">
    <property type="entry name" value="GMPPB_C"/>
    <property type="match status" value="1"/>
</dbReference>
<organism evidence="6 7">
    <name type="scientific">Niallia alba</name>
    <dbReference type="NCBI Taxonomy" id="2729105"/>
    <lineage>
        <taxon>Bacteria</taxon>
        <taxon>Bacillati</taxon>
        <taxon>Bacillota</taxon>
        <taxon>Bacilli</taxon>
        <taxon>Bacillales</taxon>
        <taxon>Bacillaceae</taxon>
        <taxon>Niallia</taxon>
    </lineage>
</organism>
<dbReference type="InterPro" id="IPR056729">
    <property type="entry name" value="GMPPB_C"/>
</dbReference>
<proteinExistence type="inferred from homology"/>
<comment type="similarity">
    <text evidence="1">In the C-terminal section; belongs to the transferase hexapeptide repeat family.</text>
</comment>
<comment type="caution">
    <text evidence="6">The sequence shown here is derived from an EMBL/GenBank/DDBJ whole genome shotgun (WGS) entry which is preliminary data.</text>
</comment>
<accession>A0A7Y0KBI1</accession>
<dbReference type="GO" id="GO:0016746">
    <property type="term" value="F:acyltransferase activity"/>
    <property type="evidence" value="ECO:0007669"/>
    <property type="project" value="UniProtKB-KW"/>
</dbReference>
<name>A0A7Y0KBI1_9BACI</name>
<evidence type="ECO:0000313" key="7">
    <source>
        <dbReference type="Proteomes" id="UP000588491"/>
    </source>
</evidence>
<feature type="domain" description="Mannose-1-phosphate guanyltransferase C-terminal" evidence="5">
    <location>
        <begin position="74"/>
        <end position="142"/>
    </location>
</feature>
<dbReference type="GO" id="GO:0016779">
    <property type="term" value="F:nucleotidyltransferase activity"/>
    <property type="evidence" value="ECO:0007669"/>
    <property type="project" value="UniProtKB-ARBA"/>
</dbReference>
<dbReference type="Proteomes" id="UP000588491">
    <property type="component" value="Unassembled WGS sequence"/>
</dbReference>
<sequence length="232" mass="26287">MSYKKFFSQIEDEILLDIFNRHSLHELVTKGDRIITEYIKESYIHPNVKIAKNCTIEGLVYIGEGVSIQDYAFIRGPVIILNNSLIGKSAFIRNGSIIGSNTIIGHSSEITRSILLNNTSIAHFNCITYSIIGSNVNFGSHACTTSFLLKNNNINSLDIDMYYYIDENNKQKVNSKKFGAVIGDNCRFGAYSMTNPGVSMEPDCIVYPYTSVRKGYYFQDTRLSDRRERELV</sequence>
<evidence type="ECO:0000256" key="2">
    <source>
        <dbReference type="ARBA" id="ARBA00007947"/>
    </source>
</evidence>
<evidence type="ECO:0000256" key="1">
    <source>
        <dbReference type="ARBA" id="ARBA00007707"/>
    </source>
</evidence>
<keyword evidence="4" id="KW-0012">Acyltransferase</keyword>
<gene>
    <name evidence="6" type="ORF">HHU08_20980</name>
</gene>
<dbReference type="PANTHER" id="PTHR43584">
    <property type="entry name" value="NUCLEOTIDYL TRANSFERASE"/>
    <property type="match status" value="1"/>
</dbReference>
<dbReference type="SUPFAM" id="SSF51161">
    <property type="entry name" value="Trimeric LpxA-like enzymes"/>
    <property type="match status" value="1"/>
</dbReference>